<organism evidence="3 4">
    <name type="scientific">Magallana gigas</name>
    <name type="common">Pacific oyster</name>
    <name type="synonym">Crassostrea gigas</name>
    <dbReference type="NCBI Taxonomy" id="29159"/>
    <lineage>
        <taxon>Eukaryota</taxon>
        <taxon>Metazoa</taxon>
        <taxon>Spiralia</taxon>
        <taxon>Lophotrochozoa</taxon>
        <taxon>Mollusca</taxon>
        <taxon>Bivalvia</taxon>
        <taxon>Autobranchia</taxon>
        <taxon>Pteriomorphia</taxon>
        <taxon>Ostreida</taxon>
        <taxon>Ostreoidea</taxon>
        <taxon>Ostreidae</taxon>
        <taxon>Magallana</taxon>
    </lineage>
</organism>
<keyword evidence="1" id="KW-1133">Transmembrane helix</keyword>
<dbReference type="Proteomes" id="UP000005408">
    <property type="component" value="Unassembled WGS sequence"/>
</dbReference>
<feature type="chain" id="PRO_5036492673" evidence="2">
    <location>
        <begin position="19"/>
        <end position="491"/>
    </location>
</feature>
<reference evidence="3" key="1">
    <citation type="submission" date="2022-08" db="UniProtKB">
        <authorList>
            <consortium name="EnsemblMetazoa"/>
        </authorList>
    </citation>
    <scope>IDENTIFICATION</scope>
    <source>
        <strain evidence="3">05x7-T-G4-1.051#20</strain>
    </source>
</reference>
<evidence type="ECO:0000313" key="4">
    <source>
        <dbReference type="Proteomes" id="UP000005408"/>
    </source>
</evidence>
<proteinExistence type="predicted"/>
<evidence type="ECO:0000256" key="1">
    <source>
        <dbReference type="SAM" id="Phobius"/>
    </source>
</evidence>
<dbReference type="EnsemblMetazoa" id="G8622.1">
    <property type="protein sequence ID" value="G8622.1:cds"/>
    <property type="gene ID" value="G8622"/>
</dbReference>
<dbReference type="SUPFAM" id="SSF49785">
    <property type="entry name" value="Galactose-binding domain-like"/>
    <property type="match status" value="1"/>
</dbReference>
<protein>
    <submittedName>
        <fullName evidence="3">Uncharacterized protein</fullName>
    </submittedName>
</protein>
<feature type="signal peptide" evidence="2">
    <location>
        <begin position="1"/>
        <end position="18"/>
    </location>
</feature>
<name>A0A8W8P356_MAGGI</name>
<evidence type="ECO:0000313" key="3">
    <source>
        <dbReference type="EnsemblMetazoa" id="G8622.1:cds"/>
    </source>
</evidence>
<sequence length="491" mass="56764">MFSFFIAILMCIANIYYCLENLSRRKTTNILQISTYQGHEAALADDWNLDFNEPNCSRTNTNQTQTRLQVDLGKPYSLNNVRIHRRDVYMFNSTGRYRRGRFYLDVSEFSATTSTTKQRIRCYTENRVYQALPINMINIPCKYTARYVIVETKYNAPEEDSFSEKGLEICKVEVYGCEVGRYGEDCRPCRGCLTCDVSSGFCNQDSSYPVIQLSLYFGLAFLFMVYVLFCRIKRGNKCLFKRKYTPKQDTTFSTCNSGQTNEVTTIPLTNANLKRFICNKFNYKHSTRLDMQTELQTCITSLLKKRLVTQQESTHAETSSQTSINENSSNCDHVSYENVHEVECFENNSNPQTTICEEVNLSTCKQCYFKRGLTSKSEKTSRLSTNETHSDGKFYEDLSKDDPDLADYEELTVTETILDSEICKQFVCEKEYATQPAKETSILNEERVSNSDFYCDVPSLNCYENLDGDDCYEEEPIYELPAQPEDNIKRK</sequence>
<dbReference type="Gene3D" id="2.60.120.260">
    <property type="entry name" value="Galactose-binding domain-like"/>
    <property type="match status" value="1"/>
</dbReference>
<dbReference type="InterPro" id="IPR008979">
    <property type="entry name" value="Galactose-bd-like_sf"/>
</dbReference>
<dbReference type="AlphaFoldDB" id="A0A8W8P356"/>
<evidence type="ECO:0000256" key="2">
    <source>
        <dbReference type="SAM" id="SignalP"/>
    </source>
</evidence>
<keyword evidence="4" id="KW-1185">Reference proteome</keyword>
<keyword evidence="1" id="KW-0472">Membrane</keyword>
<keyword evidence="1" id="KW-0812">Transmembrane</keyword>
<keyword evidence="2" id="KW-0732">Signal</keyword>
<feature type="transmembrane region" description="Helical" evidence="1">
    <location>
        <begin position="213"/>
        <end position="232"/>
    </location>
</feature>
<dbReference type="OrthoDB" id="6159059at2759"/>
<accession>A0A8W8P356</accession>